<feature type="transmembrane region" description="Helical" evidence="7">
    <location>
        <begin position="77"/>
        <end position="101"/>
    </location>
</feature>
<dbReference type="EMBL" id="WBMO01000001">
    <property type="protein sequence ID" value="MDV2477129.1"/>
    <property type="molecule type" value="Genomic_DNA"/>
</dbReference>
<accession>A0ABU3WT05</accession>
<evidence type="ECO:0000313" key="9">
    <source>
        <dbReference type="EMBL" id="MDV2477129.1"/>
    </source>
</evidence>
<name>A0ABU3WT05_9NOCA</name>
<evidence type="ECO:0000256" key="4">
    <source>
        <dbReference type="ARBA" id="ARBA00022989"/>
    </source>
</evidence>
<feature type="transmembrane region" description="Helical" evidence="7">
    <location>
        <begin position="356"/>
        <end position="375"/>
    </location>
</feature>
<feature type="transmembrane region" description="Helical" evidence="7">
    <location>
        <begin position="140"/>
        <end position="160"/>
    </location>
</feature>
<feature type="transmembrane region" description="Helical" evidence="7">
    <location>
        <begin position="172"/>
        <end position="198"/>
    </location>
</feature>
<evidence type="ECO:0000256" key="6">
    <source>
        <dbReference type="SAM" id="MobiDB-lite"/>
    </source>
</evidence>
<comment type="subcellular location">
    <subcellularLocation>
        <location evidence="1">Cell membrane</location>
        <topology evidence="1">Multi-pass membrane protein</topology>
    </subcellularLocation>
</comment>
<proteinExistence type="predicted"/>
<feature type="region of interest" description="Disordered" evidence="6">
    <location>
        <begin position="1"/>
        <end position="24"/>
    </location>
</feature>
<protein>
    <submittedName>
        <fullName evidence="9">MFS transporter</fullName>
    </submittedName>
</protein>
<feature type="transmembrane region" description="Helical" evidence="7">
    <location>
        <begin position="441"/>
        <end position="462"/>
    </location>
</feature>
<dbReference type="InterPro" id="IPR036259">
    <property type="entry name" value="MFS_trans_sf"/>
</dbReference>
<dbReference type="SUPFAM" id="SSF103473">
    <property type="entry name" value="MFS general substrate transporter"/>
    <property type="match status" value="1"/>
</dbReference>
<gene>
    <name evidence="9" type="ORF">F8M49_20610</name>
</gene>
<evidence type="ECO:0000313" key="10">
    <source>
        <dbReference type="Proteomes" id="UP001275440"/>
    </source>
</evidence>
<organism evidence="9 10">
    <name type="scientific">Rhodococcus zopfii</name>
    <dbReference type="NCBI Taxonomy" id="43772"/>
    <lineage>
        <taxon>Bacteria</taxon>
        <taxon>Bacillati</taxon>
        <taxon>Actinomycetota</taxon>
        <taxon>Actinomycetes</taxon>
        <taxon>Mycobacteriales</taxon>
        <taxon>Nocardiaceae</taxon>
        <taxon>Rhodococcus</taxon>
    </lineage>
</organism>
<dbReference type="Proteomes" id="UP001275440">
    <property type="component" value="Unassembled WGS sequence"/>
</dbReference>
<dbReference type="PANTHER" id="PTHR23511">
    <property type="entry name" value="SYNAPTIC VESICLE GLYCOPROTEIN 2"/>
    <property type="match status" value="1"/>
</dbReference>
<feature type="transmembrane region" description="Helical" evidence="7">
    <location>
        <begin position="113"/>
        <end position="134"/>
    </location>
</feature>
<keyword evidence="2" id="KW-0813">Transport</keyword>
<feature type="transmembrane region" description="Helical" evidence="7">
    <location>
        <begin position="204"/>
        <end position="221"/>
    </location>
</feature>
<sequence>MDNVRAVPDAVSNAPGDPESGDAAGPLAEQIETAYRRIGITSAHVGIVAMVLFGVFFDAIEQNTVGIAGPMLREQWGLGGTEIGLLNTATFTAVALGRVLAGALMDRFGRRMLLGLNLLVFAFGSVLCAIAPNYEVLVGARFLVGLGLGGEIATAVIMLAEFFSAKHRGTAVGLINVAAAGLGNMLAPLFGVIVFAVFSGDDGWRWLFGTLVLPALAVVVYRRALPETPRYLAAQGRITEANTVLNRLAAGKLRGDVAHTVQYLVVPDEREHASAPTARWTELLGPAYRRSTLALAIAVTMSYAAQISMLTLIPVILTERGMSITSALWYTLVMQSGSLVGALTAAGLARRLPRRLTLTAAAMLGVVAGLGFGFFATNIALVLAFGFLFNFSVIILNTTIWLFAPEQYPTRIRGLATSVILAIGSLSGGLFPLIAGAVLDGYGVGAMFAVLAGLFAVCALAVRFPRETFGQPMPEDR</sequence>
<dbReference type="PROSITE" id="PS50850">
    <property type="entry name" value="MFS"/>
    <property type="match status" value="1"/>
</dbReference>
<keyword evidence="5 7" id="KW-0472">Membrane</keyword>
<reference evidence="9 10" key="1">
    <citation type="submission" date="2019-10" db="EMBL/GenBank/DDBJ databases">
        <title>Draft Genome Assembly of Rhodococcus zopfii DSM44189.</title>
        <authorList>
            <person name="Sutton J.M."/>
            <person name="Akob D.M."/>
            <person name="Bushman T.J."/>
        </authorList>
    </citation>
    <scope>NUCLEOTIDE SEQUENCE [LARGE SCALE GENOMIC DNA]</scope>
    <source>
        <strain evidence="9 10">DSM 44189</strain>
    </source>
</reference>
<feature type="transmembrane region" description="Helical" evidence="7">
    <location>
        <begin position="328"/>
        <end position="349"/>
    </location>
</feature>
<evidence type="ECO:0000256" key="5">
    <source>
        <dbReference type="ARBA" id="ARBA00023136"/>
    </source>
</evidence>
<keyword evidence="3 7" id="KW-0812">Transmembrane</keyword>
<dbReference type="InterPro" id="IPR020846">
    <property type="entry name" value="MFS_dom"/>
</dbReference>
<feature type="transmembrane region" description="Helical" evidence="7">
    <location>
        <begin position="293"/>
        <end position="316"/>
    </location>
</feature>
<feature type="domain" description="Major facilitator superfamily (MFS) profile" evidence="8">
    <location>
        <begin position="47"/>
        <end position="470"/>
    </location>
</feature>
<evidence type="ECO:0000259" key="8">
    <source>
        <dbReference type="PROSITE" id="PS50850"/>
    </source>
</evidence>
<dbReference type="Gene3D" id="1.20.1250.20">
    <property type="entry name" value="MFS general substrate transporter like domains"/>
    <property type="match status" value="1"/>
</dbReference>
<feature type="transmembrane region" description="Helical" evidence="7">
    <location>
        <begin position="38"/>
        <end position="57"/>
    </location>
</feature>
<keyword evidence="4 7" id="KW-1133">Transmembrane helix</keyword>
<evidence type="ECO:0000256" key="3">
    <source>
        <dbReference type="ARBA" id="ARBA00022692"/>
    </source>
</evidence>
<feature type="transmembrane region" description="Helical" evidence="7">
    <location>
        <begin position="381"/>
        <end position="403"/>
    </location>
</feature>
<dbReference type="Pfam" id="PF07690">
    <property type="entry name" value="MFS_1"/>
    <property type="match status" value="1"/>
</dbReference>
<dbReference type="InterPro" id="IPR011701">
    <property type="entry name" value="MFS"/>
</dbReference>
<comment type="caution">
    <text evidence="9">The sequence shown here is derived from an EMBL/GenBank/DDBJ whole genome shotgun (WGS) entry which is preliminary data.</text>
</comment>
<evidence type="ECO:0000256" key="7">
    <source>
        <dbReference type="SAM" id="Phobius"/>
    </source>
</evidence>
<evidence type="ECO:0000256" key="2">
    <source>
        <dbReference type="ARBA" id="ARBA00022448"/>
    </source>
</evidence>
<dbReference type="PANTHER" id="PTHR23511:SF34">
    <property type="entry name" value="SYNAPTIC VESICLE GLYCOPROTEIN 2"/>
    <property type="match status" value="1"/>
</dbReference>
<evidence type="ECO:0000256" key="1">
    <source>
        <dbReference type="ARBA" id="ARBA00004651"/>
    </source>
</evidence>
<feature type="transmembrane region" description="Helical" evidence="7">
    <location>
        <begin position="415"/>
        <end position="435"/>
    </location>
</feature>
<keyword evidence="10" id="KW-1185">Reference proteome</keyword>